<comment type="similarity">
    <text evidence="1">Belongs to the UPF0213 family.</text>
</comment>
<accession>M1ZH65</accession>
<dbReference type="Pfam" id="PF01541">
    <property type="entry name" value="GIY-YIG"/>
    <property type="match status" value="1"/>
</dbReference>
<dbReference type="AlphaFoldDB" id="M1ZH65"/>
<reference evidence="3 4" key="1">
    <citation type="submission" date="2016-11" db="EMBL/GenBank/DDBJ databases">
        <authorList>
            <person name="Manzoor S."/>
        </authorList>
    </citation>
    <scope>NUCLEOTIDE SEQUENCE [LARGE SCALE GENOMIC DNA]</scope>
    <source>
        <strain evidence="3">Clostridium ultunense strain Esp</strain>
    </source>
</reference>
<dbReference type="Gene3D" id="3.40.1440.10">
    <property type="entry name" value="GIY-YIG endonuclease"/>
    <property type="match status" value="1"/>
</dbReference>
<dbReference type="PROSITE" id="PS50164">
    <property type="entry name" value="GIY_YIG"/>
    <property type="match status" value="1"/>
</dbReference>
<dbReference type="InterPro" id="IPR050190">
    <property type="entry name" value="UPF0213_domain"/>
</dbReference>
<dbReference type="RefSeq" id="WP_005588180.1">
    <property type="nucleotide sequence ID" value="NZ_LT669839.1"/>
</dbReference>
<gene>
    <name evidence="3" type="ORF">CUESP1_2275</name>
</gene>
<dbReference type="CDD" id="cd10456">
    <property type="entry name" value="GIY-YIG_UPF0213"/>
    <property type="match status" value="1"/>
</dbReference>
<name>M1ZH65_9FIRM</name>
<dbReference type="OrthoDB" id="9807770at2"/>
<keyword evidence="4" id="KW-1185">Reference proteome</keyword>
<dbReference type="InterPro" id="IPR035901">
    <property type="entry name" value="GIY-YIG_endonuc_sf"/>
</dbReference>
<dbReference type="PANTHER" id="PTHR34477:SF1">
    <property type="entry name" value="UPF0213 PROTEIN YHBQ"/>
    <property type="match status" value="1"/>
</dbReference>
<evidence type="ECO:0000259" key="2">
    <source>
        <dbReference type="PROSITE" id="PS50164"/>
    </source>
</evidence>
<organism evidence="3 4">
    <name type="scientific">[Clostridium] ultunense Esp</name>
    <dbReference type="NCBI Taxonomy" id="1288971"/>
    <lineage>
        <taxon>Bacteria</taxon>
        <taxon>Bacillati</taxon>
        <taxon>Bacillota</taxon>
        <taxon>Tissierellia</taxon>
        <taxon>Tissierellales</taxon>
        <taxon>Tepidimicrobiaceae</taxon>
        <taxon>Schnuerera</taxon>
    </lineage>
</organism>
<protein>
    <recommendedName>
        <fullName evidence="2">GIY-YIG domain-containing protein</fullName>
    </recommendedName>
</protein>
<evidence type="ECO:0000256" key="1">
    <source>
        <dbReference type="ARBA" id="ARBA00007435"/>
    </source>
</evidence>
<sequence>MCYVYILECADKTLYTGWTVDLEKRLKIHNEGKASKYTRARLPVKLVYVEKYENKINAQKREWQIKQLSRKEKLELLNNGLNNN</sequence>
<proteinExistence type="inferred from homology"/>
<feature type="domain" description="GIY-YIG" evidence="2">
    <location>
        <begin position="1"/>
        <end position="76"/>
    </location>
</feature>
<dbReference type="Proteomes" id="UP000245423">
    <property type="component" value="Chromosome 1"/>
</dbReference>
<dbReference type="PANTHER" id="PTHR34477">
    <property type="entry name" value="UPF0213 PROTEIN YHBQ"/>
    <property type="match status" value="1"/>
</dbReference>
<evidence type="ECO:0000313" key="3">
    <source>
        <dbReference type="EMBL" id="SHD77629.1"/>
    </source>
</evidence>
<dbReference type="SUPFAM" id="SSF82771">
    <property type="entry name" value="GIY-YIG endonuclease"/>
    <property type="match status" value="1"/>
</dbReference>
<evidence type="ECO:0000313" key="4">
    <source>
        <dbReference type="Proteomes" id="UP000245423"/>
    </source>
</evidence>
<dbReference type="HOGENOM" id="CLU_135650_0_3_9"/>
<dbReference type="InterPro" id="IPR000305">
    <property type="entry name" value="GIY-YIG_endonuc"/>
</dbReference>
<dbReference type="EMBL" id="LT669839">
    <property type="protein sequence ID" value="SHD77629.1"/>
    <property type="molecule type" value="Genomic_DNA"/>
</dbReference>